<protein>
    <submittedName>
        <fullName evidence="1">Aggrecan core</fullName>
    </submittedName>
</protein>
<reference evidence="2" key="1">
    <citation type="journal article" date="2019" name="Plant Biotechnol. J.">
        <title>Genome sequencing of the Australian wild diploid species Gossypium australe highlights disease resistance and delayed gland morphogenesis.</title>
        <authorList>
            <person name="Cai Y."/>
            <person name="Cai X."/>
            <person name="Wang Q."/>
            <person name="Wang P."/>
            <person name="Zhang Y."/>
            <person name="Cai C."/>
            <person name="Xu Y."/>
            <person name="Wang K."/>
            <person name="Zhou Z."/>
            <person name="Wang C."/>
            <person name="Geng S."/>
            <person name="Li B."/>
            <person name="Dong Q."/>
            <person name="Hou Y."/>
            <person name="Wang H."/>
            <person name="Ai P."/>
            <person name="Liu Z."/>
            <person name="Yi F."/>
            <person name="Sun M."/>
            <person name="An G."/>
            <person name="Cheng J."/>
            <person name="Zhang Y."/>
            <person name="Shi Q."/>
            <person name="Xie Y."/>
            <person name="Shi X."/>
            <person name="Chang Y."/>
            <person name="Huang F."/>
            <person name="Chen Y."/>
            <person name="Hong S."/>
            <person name="Mi L."/>
            <person name="Sun Q."/>
            <person name="Zhang L."/>
            <person name="Zhou B."/>
            <person name="Peng R."/>
            <person name="Zhang X."/>
            <person name="Liu F."/>
        </authorList>
    </citation>
    <scope>NUCLEOTIDE SEQUENCE [LARGE SCALE GENOMIC DNA]</scope>
    <source>
        <strain evidence="2">cv. PA1801</strain>
    </source>
</reference>
<gene>
    <name evidence="1" type="ORF">EPI10_007346</name>
</gene>
<dbReference type="EMBL" id="SMMG02000002">
    <property type="protein sequence ID" value="KAA3485351.1"/>
    <property type="molecule type" value="Genomic_DNA"/>
</dbReference>
<accession>A0A5B6WTU5</accession>
<dbReference type="AlphaFoldDB" id="A0A5B6WTU5"/>
<dbReference type="Proteomes" id="UP000325315">
    <property type="component" value="Unassembled WGS sequence"/>
</dbReference>
<sequence>MLFISTLKALFINHMLKSATKSFSDIVTFGEMIENVIRSLDINNMGNTTNDSKPLFKQKVCPEEPQDFKVDQDCRLFPDLLRMVEQDEKQIPPYKESVESMAFLYVGHGYQLEQVEVTSLISLKLQWSRLKIAESYFPEVAVEHIEAIITDLISLNYKSYLSKVEVEQVEFTNPYLPEVAVEQIEHSESYFPEVAVEQIKATSHKSYTSEVAVGRIKSTKTELYLPEVAGEQIEATNLISLKWIESLIPMPLKMKWD</sequence>
<comment type="caution">
    <text evidence="1">The sequence shown here is derived from an EMBL/GenBank/DDBJ whole genome shotgun (WGS) entry which is preliminary data.</text>
</comment>
<proteinExistence type="predicted"/>
<keyword evidence="2" id="KW-1185">Reference proteome</keyword>
<evidence type="ECO:0000313" key="1">
    <source>
        <dbReference type="EMBL" id="KAA3485351.1"/>
    </source>
</evidence>
<organism evidence="1 2">
    <name type="scientific">Gossypium australe</name>
    <dbReference type="NCBI Taxonomy" id="47621"/>
    <lineage>
        <taxon>Eukaryota</taxon>
        <taxon>Viridiplantae</taxon>
        <taxon>Streptophyta</taxon>
        <taxon>Embryophyta</taxon>
        <taxon>Tracheophyta</taxon>
        <taxon>Spermatophyta</taxon>
        <taxon>Magnoliopsida</taxon>
        <taxon>eudicotyledons</taxon>
        <taxon>Gunneridae</taxon>
        <taxon>Pentapetalae</taxon>
        <taxon>rosids</taxon>
        <taxon>malvids</taxon>
        <taxon>Malvales</taxon>
        <taxon>Malvaceae</taxon>
        <taxon>Malvoideae</taxon>
        <taxon>Gossypium</taxon>
    </lineage>
</organism>
<evidence type="ECO:0000313" key="2">
    <source>
        <dbReference type="Proteomes" id="UP000325315"/>
    </source>
</evidence>
<name>A0A5B6WTU5_9ROSI</name>